<sequence>MTTETEVQKRIAAILDDAARGRGSDYAIATCRAAIDKLWQDGHITAEHREALLLHVGNLLVKWTPELVKNYLANTERELAMGALSQVELQELGTVLLQLVGEQLVTVEEALALQTRALVAPLAVPPAEPAPIIGRIGPRSTT</sequence>
<dbReference type="RefSeq" id="WP_386742232.1">
    <property type="nucleotide sequence ID" value="NZ_JBHRYA010000002.1"/>
</dbReference>
<keyword evidence="2" id="KW-1185">Reference proteome</keyword>
<evidence type="ECO:0000313" key="2">
    <source>
        <dbReference type="Proteomes" id="UP001595705"/>
    </source>
</evidence>
<gene>
    <name evidence="1" type="ORF">ACFONC_03090</name>
</gene>
<dbReference type="EMBL" id="JBHRYA010000002">
    <property type="protein sequence ID" value="MFC3715135.1"/>
    <property type="molecule type" value="Genomic_DNA"/>
</dbReference>
<name>A0ABV7XG60_9GAMM</name>
<dbReference type="Proteomes" id="UP001595705">
    <property type="component" value="Unassembled WGS sequence"/>
</dbReference>
<proteinExistence type="predicted"/>
<evidence type="ECO:0000313" key="1">
    <source>
        <dbReference type="EMBL" id="MFC3715135.1"/>
    </source>
</evidence>
<protein>
    <recommendedName>
        <fullName evidence="3">DUF2267 domain-containing protein</fullName>
    </recommendedName>
</protein>
<organism evidence="1 2">
    <name type="scientific">Luteimonas soli</name>
    <dbReference type="NCBI Taxonomy" id="1648966"/>
    <lineage>
        <taxon>Bacteria</taxon>
        <taxon>Pseudomonadati</taxon>
        <taxon>Pseudomonadota</taxon>
        <taxon>Gammaproteobacteria</taxon>
        <taxon>Lysobacterales</taxon>
        <taxon>Lysobacteraceae</taxon>
        <taxon>Luteimonas</taxon>
    </lineage>
</organism>
<reference evidence="2" key="1">
    <citation type="journal article" date="2019" name="Int. J. Syst. Evol. Microbiol.">
        <title>The Global Catalogue of Microorganisms (GCM) 10K type strain sequencing project: providing services to taxonomists for standard genome sequencing and annotation.</title>
        <authorList>
            <consortium name="The Broad Institute Genomics Platform"/>
            <consortium name="The Broad Institute Genome Sequencing Center for Infectious Disease"/>
            <person name="Wu L."/>
            <person name="Ma J."/>
        </authorList>
    </citation>
    <scope>NUCLEOTIDE SEQUENCE [LARGE SCALE GENOMIC DNA]</scope>
    <source>
        <strain evidence="2">KCTC 42441</strain>
    </source>
</reference>
<accession>A0ABV7XG60</accession>
<evidence type="ECO:0008006" key="3">
    <source>
        <dbReference type="Google" id="ProtNLM"/>
    </source>
</evidence>
<comment type="caution">
    <text evidence="1">The sequence shown here is derived from an EMBL/GenBank/DDBJ whole genome shotgun (WGS) entry which is preliminary data.</text>
</comment>